<comment type="caution">
    <text evidence="4">The sequence shown here is derived from an EMBL/GenBank/DDBJ whole genome shotgun (WGS) entry which is preliminary data.</text>
</comment>
<dbReference type="Pfam" id="PF07971">
    <property type="entry name" value="Glyco_hydro_92"/>
    <property type="match status" value="1"/>
</dbReference>
<dbReference type="InterPro" id="IPR013783">
    <property type="entry name" value="Ig-like_fold"/>
</dbReference>
<dbReference type="Gene3D" id="2.60.40.10">
    <property type="entry name" value="Immunoglobulins"/>
    <property type="match status" value="1"/>
</dbReference>
<feature type="region of interest" description="Disordered" evidence="1">
    <location>
        <begin position="826"/>
        <end position="878"/>
    </location>
</feature>
<sequence length="1278" mass="133359">MRLRSVVPSAAALAVVLALAPGAAAAPGPVPGDAPPWVEDPAAHVDPFIGTANAGNTHPAAVAPFGMLAWGPDQSFYDGPTEGENAGRGTLRTASPSGYQYDRDTIRGFGLTHVSGAGCAGISGDLPFFPVAGELDVAPPAADAAQRPYESTFSHDAERAEPGRYDVALDSGVDVSLAATTRAGSGRFTYPAGDPATMLVRTSDSLVGSGDADVTIDPAARTISGSVTSGNFCGPFTGDGILQRSYYTVHFTAVFDTAFEAWGTWRDDELRPGTTRAAGGTGYQGGLSRGGQPVAGFPPAGKGSGAYVSFADDGDGADVGVRVGISYVSADNAAENLAAEIPDGTAHDGVAAATRDAWNTELNRARVAGGTEDELTTYYSALYHALLHPNVTSDVNGEYTGFDLATHRVPDGQEAQYATFSGWDVYRSQIQLLTLLDPGRGSDVAASLLNQAEQNGGVWDRWTHNSGATHVMVGDPSAIAVAAIHAFGGTDFPVERAYESLFRAATVPTELDRSRRGWNVAVEGQRPSLDQFLEHGYYPEGCNAWGCPNETLEMAAADYGLATLAEALGRDADHAELMARAQSWQNQFNPDATGPDATGAAGYFQGRTPDGTWTGGFDPASSSGFVEGTAAQYVWMVQHNPAGLFDAMGGRDTAVRRLDGFFHADDGSWRLTGPWDGNVHANMDNEPSIATPWLYNYAGEPARTQETVRETIKQLWLVSPDGVPNGPDGIPGNDDLGQMSSWLVFAALGLYPQNPSRADLVVAAPLFERAEIRRANGVTLTLSAPGAGVDTPYVAGLRVDGEATTRTYLPASAIARNTAVEFDLSATPTEWGTGPDDAPPSDREGEQPYLASLSSGRTTASPGGPTQTVTLGVRAGSASAPEPVTYRIEAPDGLTPLEASAPVEIGDDGTGEVPITLRAGRDLALGSYDVTVRLEAGGVALRDQELQVDVVEQVRTLVRTGFEPGQPQAPFNETFENTGFGEYCCGIGGVESKVQGGDASDGSQAVIYSARALEAGAHASNVLLDVDEPVQGGETLSYTLRPQRDGGPFGDYVQNASPYAAVDLLFTDGTRLSDTGAVASNGAPIDALSQGAVLEPDTWNRVSVALPEETVGKTVDTVLLTLSTGDVFATPGAQDGYLRGWVDELSLAAPVPRLEVRPARVRPVRPGKPLESVLARFAGGAGSGAEDYAATVDWGDGSEPEDAVARAKRGGQGLRYEVVGEHTYRRAGVYSVRVTVADADDVRAGVDVRVRVPGRPAPAQNPGLGNGTTASSAPASWS</sequence>
<evidence type="ECO:0000313" key="4">
    <source>
        <dbReference type="EMBL" id="MBE1875809.1"/>
    </source>
</evidence>
<keyword evidence="2" id="KW-0732">Signal</keyword>
<evidence type="ECO:0000313" key="5">
    <source>
        <dbReference type="Proteomes" id="UP000625527"/>
    </source>
</evidence>
<dbReference type="Pfam" id="PF17678">
    <property type="entry name" value="Glyco_hydro_92N"/>
    <property type="match status" value="1"/>
</dbReference>
<dbReference type="Gene3D" id="2.70.98.10">
    <property type="match status" value="1"/>
</dbReference>
<dbReference type="Gene3D" id="1.20.1610.10">
    <property type="entry name" value="alpha-1,2-mannosidases domains"/>
    <property type="match status" value="1"/>
</dbReference>
<dbReference type="Gene3D" id="1.20.1050.60">
    <property type="entry name" value="alpha-1,2-mannosidase"/>
    <property type="match status" value="1"/>
</dbReference>
<dbReference type="InterPro" id="IPR050883">
    <property type="entry name" value="PNGase"/>
</dbReference>
<evidence type="ECO:0000256" key="2">
    <source>
        <dbReference type="SAM" id="SignalP"/>
    </source>
</evidence>
<name>A0ABR9MWP2_9MICO</name>
<keyword evidence="5" id="KW-1185">Reference proteome</keyword>
<feature type="region of interest" description="Disordered" evidence="1">
    <location>
        <begin position="77"/>
        <end position="97"/>
    </location>
</feature>
<feature type="compositionally biased region" description="Polar residues" evidence="1">
    <location>
        <begin position="1267"/>
        <end position="1278"/>
    </location>
</feature>
<dbReference type="Gene3D" id="3.30.2080.10">
    <property type="entry name" value="GH92 mannosidase domain"/>
    <property type="match status" value="1"/>
</dbReference>
<dbReference type="SUPFAM" id="SSF48208">
    <property type="entry name" value="Six-hairpin glycosidases"/>
    <property type="match status" value="1"/>
</dbReference>
<dbReference type="NCBIfam" id="TIGR01180">
    <property type="entry name" value="aman2_put"/>
    <property type="match status" value="1"/>
</dbReference>
<dbReference type="EMBL" id="JADAQT010000069">
    <property type="protein sequence ID" value="MBE1875809.1"/>
    <property type="molecule type" value="Genomic_DNA"/>
</dbReference>
<dbReference type="Proteomes" id="UP000625527">
    <property type="component" value="Unassembled WGS sequence"/>
</dbReference>
<dbReference type="CDD" id="cd00146">
    <property type="entry name" value="PKD"/>
    <property type="match status" value="1"/>
</dbReference>
<feature type="signal peptide" evidence="2">
    <location>
        <begin position="1"/>
        <end position="25"/>
    </location>
</feature>
<dbReference type="GO" id="GO:0016798">
    <property type="term" value="F:hydrolase activity, acting on glycosyl bonds"/>
    <property type="evidence" value="ECO:0007669"/>
    <property type="project" value="UniProtKB-KW"/>
</dbReference>
<feature type="domain" description="PKD" evidence="3">
    <location>
        <begin position="1180"/>
        <end position="1257"/>
    </location>
</feature>
<dbReference type="PROSITE" id="PS50093">
    <property type="entry name" value="PKD"/>
    <property type="match status" value="1"/>
</dbReference>
<dbReference type="InterPro" id="IPR008928">
    <property type="entry name" value="6-hairpin_glycosidase_sf"/>
</dbReference>
<dbReference type="InterPro" id="IPR000601">
    <property type="entry name" value="PKD_dom"/>
</dbReference>
<protein>
    <submittedName>
        <fullName evidence="4">GH92 family glycosyl hydrolase</fullName>
        <ecNumber evidence="4">3.2.1.-</ecNumber>
    </submittedName>
</protein>
<keyword evidence="4" id="KW-0326">Glycosidase</keyword>
<reference evidence="4 5" key="1">
    <citation type="submission" date="2020-10" db="EMBL/GenBank/DDBJ databases">
        <title>Myceligenerans pegani sp. nov., an endophytic actinomycete isolated from Peganum harmala L. in Xinjiang, China.</title>
        <authorList>
            <person name="Xin L."/>
        </authorList>
    </citation>
    <scope>NUCLEOTIDE SEQUENCE [LARGE SCALE GENOMIC DNA]</scope>
    <source>
        <strain evidence="4 5">TRM65318</strain>
    </source>
</reference>
<proteinExistence type="predicted"/>
<dbReference type="PANTHER" id="PTHR12143:SF39">
    <property type="entry name" value="SECRETED PROTEIN"/>
    <property type="match status" value="1"/>
</dbReference>
<dbReference type="InterPro" id="IPR005887">
    <property type="entry name" value="GH92_a_mannosidase_put"/>
</dbReference>
<dbReference type="InterPro" id="IPR012939">
    <property type="entry name" value="Glyco_hydro_92"/>
</dbReference>
<feature type="region of interest" description="Disordered" evidence="1">
    <location>
        <begin position="1253"/>
        <end position="1278"/>
    </location>
</feature>
<dbReference type="InterPro" id="IPR041371">
    <property type="entry name" value="GH92_N"/>
</dbReference>
<evidence type="ECO:0000256" key="1">
    <source>
        <dbReference type="SAM" id="MobiDB-lite"/>
    </source>
</evidence>
<dbReference type="PANTHER" id="PTHR12143">
    <property type="entry name" value="PEPTIDE N-GLYCANASE PNGASE -RELATED"/>
    <property type="match status" value="1"/>
</dbReference>
<gene>
    <name evidence="4" type="ORF">IHE71_08810</name>
</gene>
<dbReference type="EC" id="3.2.1.-" evidence="4"/>
<feature type="compositionally biased region" description="Polar residues" evidence="1">
    <location>
        <begin position="852"/>
        <end position="870"/>
    </location>
</feature>
<dbReference type="RefSeq" id="WP_192862370.1">
    <property type="nucleotide sequence ID" value="NZ_JADAQT010000069.1"/>
</dbReference>
<evidence type="ECO:0000259" key="3">
    <source>
        <dbReference type="PROSITE" id="PS50093"/>
    </source>
</evidence>
<feature type="chain" id="PRO_5046736888" evidence="2">
    <location>
        <begin position="26"/>
        <end position="1278"/>
    </location>
</feature>
<keyword evidence="4" id="KW-0378">Hydrolase</keyword>
<organism evidence="4 5">
    <name type="scientific">Myceligenerans pegani</name>
    <dbReference type="NCBI Taxonomy" id="2776917"/>
    <lineage>
        <taxon>Bacteria</taxon>
        <taxon>Bacillati</taxon>
        <taxon>Actinomycetota</taxon>
        <taxon>Actinomycetes</taxon>
        <taxon>Micrococcales</taxon>
        <taxon>Promicromonosporaceae</taxon>
        <taxon>Myceligenerans</taxon>
    </lineage>
</organism>
<accession>A0ABR9MWP2</accession>
<dbReference type="InterPro" id="IPR014718">
    <property type="entry name" value="GH-type_carb-bd"/>
</dbReference>